<dbReference type="InterPro" id="IPR017441">
    <property type="entry name" value="Protein_kinase_ATP_BS"/>
</dbReference>
<comment type="catalytic activity">
    <reaction evidence="7">
        <text>L-threonyl-[protein] + ATP = O-phospho-L-threonyl-[protein] + ADP + H(+)</text>
        <dbReference type="Rhea" id="RHEA:46608"/>
        <dbReference type="Rhea" id="RHEA-COMP:11060"/>
        <dbReference type="Rhea" id="RHEA-COMP:11605"/>
        <dbReference type="ChEBI" id="CHEBI:15378"/>
        <dbReference type="ChEBI" id="CHEBI:30013"/>
        <dbReference type="ChEBI" id="CHEBI:30616"/>
        <dbReference type="ChEBI" id="CHEBI:61977"/>
        <dbReference type="ChEBI" id="CHEBI:456216"/>
        <dbReference type="EC" id="2.7.11.1"/>
    </reaction>
</comment>
<dbReference type="PROSITE" id="PS50011">
    <property type="entry name" value="PROTEIN_KINASE_DOM"/>
    <property type="match status" value="1"/>
</dbReference>
<name>A0ABR2I656_9EUKA</name>
<evidence type="ECO:0000259" key="10">
    <source>
        <dbReference type="PROSITE" id="PS50011"/>
    </source>
</evidence>
<evidence type="ECO:0000256" key="4">
    <source>
        <dbReference type="ARBA" id="ARBA00022741"/>
    </source>
</evidence>
<dbReference type="PANTHER" id="PTHR43895">
    <property type="entry name" value="CALCIUM/CALMODULIN-DEPENDENT PROTEIN KINASE KINASE-RELATED"/>
    <property type="match status" value="1"/>
</dbReference>
<evidence type="ECO:0000256" key="8">
    <source>
        <dbReference type="ARBA" id="ARBA00048679"/>
    </source>
</evidence>
<evidence type="ECO:0000256" key="9">
    <source>
        <dbReference type="PROSITE-ProRule" id="PRU10141"/>
    </source>
</evidence>
<keyword evidence="3" id="KW-0808">Transferase</keyword>
<feature type="binding site" evidence="9">
    <location>
        <position position="37"/>
    </location>
    <ligand>
        <name>ATP</name>
        <dbReference type="ChEBI" id="CHEBI:30616"/>
    </ligand>
</feature>
<evidence type="ECO:0000256" key="3">
    <source>
        <dbReference type="ARBA" id="ARBA00022679"/>
    </source>
</evidence>
<proteinExistence type="predicted"/>
<dbReference type="Proteomes" id="UP001470230">
    <property type="component" value="Unassembled WGS sequence"/>
</dbReference>
<protein>
    <recommendedName>
        <fullName evidence="1">non-specific serine/threonine protein kinase</fullName>
        <ecNumber evidence="1">2.7.11.1</ecNumber>
    </recommendedName>
</protein>
<sequence length="432" mass="49296">MPKIVGDYKIIKTLGEGNFSKVKKVVNIKNDKLYAMKIINLSEIKDKLSENQINHRIEVMSNMSHPGIVKLRAILRSKNNIFLVFDLAEGELFNSLAQGSPLPEDTARRYFQQLIDIISYMHKNDASHRDIKSENLLVDSGDNLRITDFICSNISKKSDEEVDDIDKNKINPIKAQLRYYTAPEVFHENGYISPAADVWSAGVILFMMLTGELPFDGSTPEELEQNIKTCKVDYPPKFPPKVQQLLKNIFLLEPEKRFTITEIKKTPWFKEKYTPVTGKTRKKKPFESDVTVHYTADTKSHHKSNENEENEEVNVFELIARMSGISIDGLVNPSVPIKSMTSFTSNQTIEQLIQTSNKQLLGFGARVKDNKNSKIIKALIPICSKEVYIRIEFTKITDDLSLVEIDRMKGGQIEFLRVFKLLKNSMAEGIMN</sequence>
<feature type="domain" description="Protein kinase" evidence="10">
    <location>
        <begin position="8"/>
        <end position="269"/>
    </location>
</feature>
<dbReference type="SUPFAM" id="SSF56112">
    <property type="entry name" value="Protein kinase-like (PK-like)"/>
    <property type="match status" value="1"/>
</dbReference>
<dbReference type="EC" id="2.7.11.1" evidence="1"/>
<keyword evidence="12" id="KW-1185">Reference proteome</keyword>
<keyword evidence="6 9" id="KW-0067">ATP-binding</keyword>
<comment type="catalytic activity">
    <reaction evidence="8">
        <text>L-seryl-[protein] + ATP = O-phospho-L-seryl-[protein] + ADP + H(+)</text>
        <dbReference type="Rhea" id="RHEA:17989"/>
        <dbReference type="Rhea" id="RHEA-COMP:9863"/>
        <dbReference type="Rhea" id="RHEA-COMP:11604"/>
        <dbReference type="ChEBI" id="CHEBI:15378"/>
        <dbReference type="ChEBI" id="CHEBI:29999"/>
        <dbReference type="ChEBI" id="CHEBI:30616"/>
        <dbReference type="ChEBI" id="CHEBI:83421"/>
        <dbReference type="ChEBI" id="CHEBI:456216"/>
        <dbReference type="EC" id="2.7.11.1"/>
    </reaction>
</comment>
<dbReference type="Pfam" id="PF00069">
    <property type="entry name" value="Pkinase"/>
    <property type="match status" value="1"/>
</dbReference>
<accession>A0ABR2I656</accession>
<keyword evidence="4 9" id="KW-0547">Nucleotide-binding</keyword>
<dbReference type="Gene3D" id="1.10.510.10">
    <property type="entry name" value="Transferase(Phosphotransferase) domain 1"/>
    <property type="match status" value="1"/>
</dbReference>
<gene>
    <name evidence="11" type="ORF">M9Y10_015964</name>
</gene>
<comment type="caution">
    <text evidence="11">The sequence shown here is derived from an EMBL/GenBank/DDBJ whole genome shotgun (WGS) entry which is preliminary data.</text>
</comment>
<dbReference type="SMART" id="SM00220">
    <property type="entry name" value="S_TKc"/>
    <property type="match status" value="1"/>
</dbReference>
<keyword evidence="2" id="KW-0723">Serine/threonine-protein kinase</keyword>
<evidence type="ECO:0000313" key="12">
    <source>
        <dbReference type="Proteomes" id="UP001470230"/>
    </source>
</evidence>
<evidence type="ECO:0000256" key="2">
    <source>
        <dbReference type="ARBA" id="ARBA00022527"/>
    </source>
</evidence>
<reference evidence="11 12" key="1">
    <citation type="submission" date="2024-04" db="EMBL/GenBank/DDBJ databases">
        <title>Tritrichomonas musculus Genome.</title>
        <authorList>
            <person name="Alves-Ferreira E."/>
            <person name="Grigg M."/>
            <person name="Lorenzi H."/>
            <person name="Galac M."/>
        </authorList>
    </citation>
    <scope>NUCLEOTIDE SEQUENCE [LARGE SCALE GENOMIC DNA]</scope>
    <source>
        <strain evidence="11 12">EAF2021</strain>
    </source>
</reference>
<evidence type="ECO:0000256" key="1">
    <source>
        <dbReference type="ARBA" id="ARBA00012513"/>
    </source>
</evidence>
<evidence type="ECO:0000256" key="7">
    <source>
        <dbReference type="ARBA" id="ARBA00047899"/>
    </source>
</evidence>
<evidence type="ECO:0000313" key="11">
    <source>
        <dbReference type="EMBL" id="KAK8857559.1"/>
    </source>
</evidence>
<evidence type="ECO:0000256" key="6">
    <source>
        <dbReference type="ARBA" id="ARBA00022840"/>
    </source>
</evidence>
<dbReference type="Gene3D" id="3.30.310.80">
    <property type="entry name" value="Kinase associated domain 1, KA1"/>
    <property type="match status" value="1"/>
</dbReference>
<keyword evidence="5" id="KW-0418">Kinase</keyword>
<evidence type="ECO:0000256" key="5">
    <source>
        <dbReference type="ARBA" id="ARBA00022777"/>
    </source>
</evidence>
<dbReference type="InterPro" id="IPR011009">
    <property type="entry name" value="Kinase-like_dom_sf"/>
</dbReference>
<dbReference type="InterPro" id="IPR000719">
    <property type="entry name" value="Prot_kinase_dom"/>
</dbReference>
<dbReference type="PROSITE" id="PS00107">
    <property type="entry name" value="PROTEIN_KINASE_ATP"/>
    <property type="match status" value="1"/>
</dbReference>
<dbReference type="Gene3D" id="3.30.200.20">
    <property type="entry name" value="Phosphorylase Kinase, domain 1"/>
    <property type="match status" value="1"/>
</dbReference>
<dbReference type="EMBL" id="JAPFFF010000020">
    <property type="protein sequence ID" value="KAK8857559.1"/>
    <property type="molecule type" value="Genomic_DNA"/>
</dbReference>
<organism evidence="11 12">
    <name type="scientific">Tritrichomonas musculus</name>
    <dbReference type="NCBI Taxonomy" id="1915356"/>
    <lineage>
        <taxon>Eukaryota</taxon>
        <taxon>Metamonada</taxon>
        <taxon>Parabasalia</taxon>
        <taxon>Tritrichomonadida</taxon>
        <taxon>Tritrichomonadidae</taxon>
        <taxon>Tritrichomonas</taxon>
    </lineage>
</organism>
<dbReference type="PANTHER" id="PTHR43895:SF32">
    <property type="entry name" value="SERINE_THREONINE-PROTEIN KINASE CHK1"/>
    <property type="match status" value="1"/>
</dbReference>